<proteinExistence type="predicted"/>
<sequence>MSMASFIVGSSSSGLHIRPYSKVQTLSWNPISKLGFSKQKDPSCVWSNSLVQCSNKNTRNFVVYASSVPGVPSPSGPPSNSIRSWILGLVVSLVLPFFSHKLGPLWVLKNRIENVVEQVEQMVEVVEKVAEEVDKIADDIMDDLPEGQLKNLVNHIDDMAEKTAKNADAIGDLIDKVQEAEDKLESFVESLDDEANKSPTEAK</sequence>
<evidence type="ECO:0008006" key="4">
    <source>
        <dbReference type="Google" id="ProtNLM"/>
    </source>
</evidence>
<evidence type="ECO:0000256" key="1">
    <source>
        <dbReference type="SAM" id="Coils"/>
    </source>
</evidence>
<organism evidence="2 3">
    <name type="scientific">Fraxinus pennsylvanica</name>
    <dbReference type="NCBI Taxonomy" id="56036"/>
    <lineage>
        <taxon>Eukaryota</taxon>
        <taxon>Viridiplantae</taxon>
        <taxon>Streptophyta</taxon>
        <taxon>Embryophyta</taxon>
        <taxon>Tracheophyta</taxon>
        <taxon>Spermatophyta</taxon>
        <taxon>Magnoliopsida</taxon>
        <taxon>eudicotyledons</taxon>
        <taxon>Gunneridae</taxon>
        <taxon>Pentapetalae</taxon>
        <taxon>asterids</taxon>
        <taxon>lamiids</taxon>
        <taxon>Lamiales</taxon>
        <taxon>Oleaceae</taxon>
        <taxon>Oleeae</taxon>
        <taxon>Fraxinus</taxon>
    </lineage>
</organism>
<name>A0AAD2EG07_9LAMI</name>
<dbReference type="AlphaFoldDB" id="A0AAD2EG07"/>
<gene>
    <name evidence="2" type="ORF">FPE_LOCUS34070</name>
</gene>
<dbReference type="PANTHER" id="PTHR33735">
    <property type="entry name" value="EXPRESSED PROTEIN"/>
    <property type="match status" value="1"/>
</dbReference>
<evidence type="ECO:0000313" key="3">
    <source>
        <dbReference type="Proteomes" id="UP000834106"/>
    </source>
</evidence>
<dbReference type="PANTHER" id="PTHR33735:SF26">
    <property type="entry name" value="PTERIN-BINDING DOMAIN-CONTAINING PROTEIN"/>
    <property type="match status" value="1"/>
</dbReference>
<feature type="coiled-coil region" evidence="1">
    <location>
        <begin position="170"/>
        <end position="197"/>
    </location>
</feature>
<dbReference type="EMBL" id="OU503057">
    <property type="protein sequence ID" value="CAI9786640.1"/>
    <property type="molecule type" value="Genomic_DNA"/>
</dbReference>
<reference evidence="2" key="1">
    <citation type="submission" date="2023-05" db="EMBL/GenBank/DDBJ databases">
        <authorList>
            <person name="Huff M."/>
        </authorList>
    </citation>
    <scope>NUCLEOTIDE SEQUENCE</scope>
</reference>
<dbReference type="Proteomes" id="UP000834106">
    <property type="component" value="Chromosome 22"/>
</dbReference>
<protein>
    <recommendedName>
        <fullName evidence="4">Plastid-targeted protein 4</fullName>
    </recommendedName>
</protein>
<accession>A0AAD2EG07</accession>
<evidence type="ECO:0000313" key="2">
    <source>
        <dbReference type="EMBL" id="CAI9786640.1"/>
    </source>
</evidence>
<keyword evidence="1" id="KW-0175">Coiled coil</keyword>
<keyword evidence="3" id="KW-1185">Reference proteome</keyword>